<dbReference type="InterPro" id="IPR011333">
    <property type="entry name" value="SKP1/BTB/POZ_sf"/>
</dbReference>
<evidence type="ECO:0000313" key="1">
    <source>
        <dbReference type="EMBL" id="KAL3787102.1"/>
    </source>
</evidence>
<dbReference type="AlphaFoldDB" id="A0ABD3PGS3"/>
<name>A0ABD3PGS3_9STRA</name>
<proteinExistence type="predicted"/>
<accession>A0ABD3PGS3</accession>
<gene>
    <name evidence="1" type="ORF">ACHAWO_013286</name>
</gene>
<dbReference type="EMBL" id="JALLPJ020000624">
    <property type="protein sequence ID" value="KAL3787102.1"/>
    <property type="molecule type" value="Genomic_DNA"/>
</dbReference>
<organism evidence="1 2">
    <name type="scientific">Cyclotella atomus</name>
    <dbReference type="NCBI Taxonomy" id="382360"/>
    <lineage>
        <taxon>Eukaryota</taxon>
        <taxon>Sar</taxon>
        <taxon>Stramenopiles</taxon>
        <taxon>Ochrophyta</taxon>
        <taxon>Bacillariophyta</taxon>
        <taxon>Coscinodiscophyceae</taxon>
        <taxon>Thalassiosirophycidae</taxon>
        <taxon>Stephanodiscales</taxon>
        <taxon>Stephanodiscaceae</taxon>
        <taxon>Cyclotella</taxon>
    </lineage>
</organism>
<sequence length="251" mass="28690">MLSSGMRESENRRIEFPDKDPADWEALLESIDTSRTSIFYDQTDSYLDDVINESNVKSLIPLFHELQMDHYLIKCDDIFSMKVIDWGKFDWGRSKDTDEIALAEAIELLSFCSKFDLKDTLSATVLRICNLLELFVWGLVDQDLFNTTTIKQLQVVLGQYNLDGERPAKKQRCVEHGTLCDVMTSFVNIIAVSDNIMNDNEMFVNLIHYSLQSQHLKMKSKLEDVEMNLADKVGSCCVAGMLLHKMAKPSP</sequence>
<dbReference type="Gene3D" id="3.30.710.10">
    <property type="entry name" value="Potassium Channel Kv1.1, Chain A"/>
    <property type="match status" value="1"/>
</dbReference>
<keyword evidence="2" id="KW-1185">Reference proteome</keyword>
<comment type="caution">
    <text evidence="1">The sequence shown here is derived from an EMBL/GenBank/DDBJ whole genome shotgun (WGS) entry which is preliminary data.</text>
</comment>
<protein>
    <submittedName>
        <fullName evidence="1">Uncharacterized protein</fullName>
    </submittedName>
</protein>
<reference evidence="1 2" key="1">
    <citation type="submission" date="2024-10" db="EMBL/GenBank/DDBJ databases">
        <title>Updated reference genomes for cyclostephanoid diatoms.</title>
        <authorList>
            <person name="Roberts W.R."/>
            <person name="Alverson A.J."/>
        </authorList>
    </citation>
    <scope>NUCLEOTIDE SEQUENCE [LARGE SCALE GENOMIC DNA]</scope>
    <source>
        <strain evidence="1 2">AJA010-31</strain>
    </source>
</reference>
<evidence type="ECO:0000313" key="2">
    <source>
        <dbReference type="Proteomes" id="UP001530400"/>
    </source>
</evidence>
<dbReference type="Proteomes" id="UP001530400">
    <property type="component" value="Unassembled WGS sequence"/>
</dbReference>